<dbReference type="PANTHER" id="PTHR10977:SF3">
    <property type="entry name" value="DIPHOSPHOMEVALONATE DECARBOXYLASE"/>
    <property type="match status" value="1"/>
</dbReference>
<keyword evidence="5" id="KW-0067">ATP-binding</keyword>
<dbReference type="Pfam" id="PF18376">
    <property type="entry name" value="MDD_C"/>
    <property type="match status" value="1"/>
</dbReference>
<dbReference type="Gene3D" id="3.30.70.890">
    <property type="entry name" value="GHMP kinase, C-terminal domain"/>
    <property type="match status" value="1"/>
</dbReference>
<comment type="caution">
    <text evidence="10">The sequence shown here is derived from an EMBL/GenBank/DDBJ whole genome shotgun (WGS) entry which is preliminary data.</text>
</comment>
<evidence type="ECO:0000259" key="9">
    <source>
        <dbReference type="Pfam" id="PF22700"/>
    </source>
</evidence>
<dbReference type="InterPro" id="IPR036554">
    <property type="entry name" value="GHMP_kinase_C_sf"/>
</dbReference>
<dbReference type="GO" id="GO:0019287">
    <property type="term" value="P:isopentenyl diphosphate biosynthetic process, mevalonate pathway"/>
    <property type="evidence" value="ECO:0007669"/>
    <property type="project" value="InterPro"/>
</dbReference>
<organism evidence="10 11">
    <name type="scientific">Nitrincola tibetensis</name>
    <dbReference type="NCBI Taxonomy" id="2219697"/>
    <lineage>
        <taxon>Bacteria</taxon>
        <taxon>Pseudomonadati</taxon>
        <taxon>Pseudomonadota</taxon>
        <taxon>Gammaproteobacteria</taxon>
        <taxon>Oceanospirillales</taxon>
        <taxon>Oceanospirillaceae</taxon>
        <taxon>Nitrincola</taxon>
    </lineage>
</organism>
<evidence type="ECO:0000256" key="6">
    <source>
        <dbReference type="ARBA" id="ARBA00023098"/>
    </source>
</evidence>
<dbReference type="InterPro" id="IPR005935">
    <property type="entry name" value="Mev_decarb"/>
</dbReference>
<protein>
    <recommendedName>
        <fullName evidence="2">diphosphomevalonate decarboxylase</fullName>
        <ecNumber evidence="2">4.1.1.33</ecNumber>
    </recommendedName>
</protein>
<dbReference type="PANTHER" id="PTHR10977">
    <property type="entry name" value="DIPHOSPHOMEVALONATE DECARBOXYLASE"/>
    <property type="match status" value="1"/>
</dbReference>
<evidence type="ECO:0000256" key="4">
    <source>
        <dbReference type="ARBA" id="ARBA00022741"/>
    </source>
</evidence>
<dbReference type="OrthoDB" id="5498344at2"/>
<keyword evidence="7" id="KW-0456">Lyase</keyword>
<dbReference type="FunFam" id="3.30.230.10:FF:000072">
    <property type="entry name" value="Diphosphomevalonate decarboxylase"/>
    <property type="match status" value="1"/>
</dbReference>
<dbReference type="GO" id="GO:0005524">
    <property type="term" value="F:ATP binding"/>
    <property type="evidence" value="ECO:0007669"/>
    <property type="project" value="UniProtKB-KW"/>
</dbReference>
<evidence type="ECO:0000256" key="1">
    <source>
        <dbReference type="ARBA" id="ARBA00008831"/>
    </source>
</evidence>
<accession>A0A364NPA2</accession>
<keyword evidence="11" id="KW-1185">Reference proteome</keyword>
<dbReference type="EMBL" id="QKRX01000004">
    <property type="protein sequence ID" value="RAU18717.1"/>
    <property type="molecule type" value="Genomic_DNA"/>
</dbReference>
<dbReference type="Proteomes" id="UP000250744">
    <property type="component" value="Unassembled WGS sequence"/>
</dbReference>
<dbReference type="InterPro" id="IPR053859">
    <property type="entry name" value="MVD-like_N"/>
</dbReference>
<dbReference type="GO" id="GO:0004163">
    <property type="term" value="F:diphosphomevalonate decarboxylase activity"/>
    <property type="evidence" value="ECO:0007669"/>
    <property type="project" value="UniProtKB-EC"/>
</dbReference>
<keyword evidence="6" id="KW-0443">Lipid metabolism</keyword>
<dbReference type="AlphaFoldDB" id="A0A364NPA2"/>
<dbReference type="InterPro" id="IPR041431">
    <property type="entry name" value="Mvd1_C"/>
</dbReference>
<feature type="domain" description="Mvd1 C-terminal" evidence="8">
    <location>
        <begin position="198"/>
        <end position="318"/>
    </location>
</feature>
<dbReference type="SUPFAM" id="SSF55060">
    <property type="entry name" value="GHMP Kinase, C-terminal domain"/>
    <property type="match status" value="1"/>
</dbReference>
<dbReference type="InterPro" id="IPR020568">
    <property type="entry name" value="Ribosomal_Su5_D2-typ_SF"/>
</dbReference>
<dbReference type="InterPro" id="IPR014721">
    <property type="entry name" value="Ribsml_uS5_D2-typ_fold_subgr"/>
</dbReference>
<evidence type="ECO:0000256" key="2">
    <source>
        <dbReference type="ARBA" id="ARBA00012296"/>
    </source>
</evidence>
<gene>
    <name evidence="10" type="primary">mvaD</name>
    <name evidence="10" type="ORF">DN062_07820</name>
</gene>
<dbReference type="InterPro" id="IPR029765">
    <property type="entry name" value="Mev_diP_decarb"/>
</dbReference>
<dbReference type="SUPFAM" id="SSF54211">
    <property type="entry name" value="Ribosomal protein S5 domain 2-like"/>
    <property type="match status" value="1"/>
</dbReference>
<dbReference type="EC" id="4.1.1.33" evidence="2"/>
<evidence type="ECO:0000256" key="7">
    <source>
        <dbReference type="ARBA" id="ARBA00023239"/>
    </source>
</evidence>
<evidence type="ECO:0000256" key="3">
    <source>
        <dbReference type="ARBA" id="ARBA00022516"/>
    </source>
</evidence>
<proteinExistence type="inferred from homology"/>
<dbReference type="PIRSF" id="PIRSF015950">
    <property type="entry name" value="Mev_P_decrbx"/>
    <property type="match status" value="1"/>
</dbReference>
<dbReference type="Pfam" id="PF22700">
    <property type="entry name" value="MVD-like_N"/>
    <property type="match status" value="1"/>
</dbReference>
<evidence type="ECO:0000256" key="5">
    <source>
        <dbReference type="ARBA" id="ARBA00022840"/>
    </source>
</evidence>
<comment type="similarity">
    <text evidence="1">Belongs to the diphosphomevalonate decarboxylase family.</text>
</comment>
<dbReference type="Gene3D" id="3.30.230.10">
    <property type="match status" value="1"/>
</dbReference>
<keyword evidence="3" id="KW-0444">Lipid biosynthesis</keyword>
<evidence type="ECO:0000313" key="11">
    <source>
        <dbReference type="Proteomes" id="UP000250744"/>
    </source>
</evidence>
<reference evidence="10 11" key="1">
    <citation type="submission" date="2018-06" db="EMBL/GenBank/DDBJ databases">
        <title>Nitrincola tibetense sp. nov., isolated from Lake XuguoCo on Tibetan Plateau.</title>
        <authorList>
            <person name="Xing P."/>
        </authorList>
    </citation>
    <scope>NUCLEOTIDE SEQUENCE [LARGE SCALE GENOMIC DNA]</scope>
    <source>
        <strain evidence="11">xg18</strain>
    </source>
</reference>
<keyword evidence="4" id="KW-0547">Nucleotide-binding</keyword>
<evidence type="ECO:0000259" key="8">
    <source>
        <dbReference type="Pfam" id="PF18376"/>
    </source>
</evidence>
<dbReference type="NCBIfam" id="TIGR01240">
    <property type="entry name" value="mevDPdecarb"/>
    <property type="match status" value="1"/>
</dbReference>
<dbReference type="GO" id="GO:0005829">
    <property type="term" value="C:cytosol"/>
    <property type="evidence" value="ECO:0007669"/>
    <property type="project" value="InterPro"/>
</dbReference>
<name>A0A364NPA2_9GAMM</name>
<evidence type="ECO:0000313" key="10">
    <source>
        <dbReference type="EMBL" id="RAU18717.1"/>
    </source>
</evidence>
<sequence length="331" mass="36394">MTPHEIVKPWLNAGVSPVKSEEKFAPSNIALCKYWGKRDKLLNLPINPSLSVSLAHLGTHTCLTPIDHDEDEVWLNGLCLSEDSAFSKRVSLFLDLFRQSKPTHFKVETRNSIPTAAGLASSASGFAALALAVNDSFQLHLDAQQLSVLARLGSGSACRSLFDGFVEWQMGERADGLDSYATPLSETWSGLCIGLVKVDAREKATDSRSGMQRTLETAHLYQSWPIQAAMDIQAIKDAISAHDFEGLGAKAEHNAMSMHATMMASWPPLVYWQPESLMAMQTVWKLRAQGLPVYFTMDAGPNLKLLFERASADDVLAHFPDIEVIHPFGLI</sequence>
<feature type="domain" description="Diphosphomevalonate decarboxylase-like N-terminal" evidence="9">
    <location>
        <begin position="25"/>
        <end position="181"/>
    </location>
</feature>